<evidence type="ECO:0000256" key="2">
    <source>
        <dbReference type="ARBA" id="ARBA00007069"/>
    </source>
</evidence>
<gene>
    <name evidence="10" type="ORF">Y919_05455</name>
</gene>
<evidence type="ECO:0000313" key="10">
    <source>
        <dbReference type="EMBL" id="KGG80552.1"/>
    </source>
</evidence>
<feature type="transmembrane region" description="Helical" evidence="8">
    <location>
        <begin position="70"/>
        <end position="91"/>
    </location>
</feature>
<keyword evidence="6 8" id="KW-1133">Transmembrane helix</keyword>
<feature type="domain" description="ABC transmembrane type-1" evidence="9">
    <location>
        <begin position="66"/>
        <end position="272"/>
    </location>
</feature>
<reference evidence="10 11" key="1">
    <citation type="submission" date="2013-12" db="EMBL/GenBank/DDBJ databases">
        <title>Draft genome sequence of Caloranaerobacter sp. H53214.</title>
        <authorList>
            <person name="Jiang L.J."/>
            <person name="Shao Z.Z."/>
            <person name="Long M.N."/>
        </authorList>
    </citation>
    <scope>NUCLEOTIDE SEQUENCE [LARGE SCALE GENOMIC DNA]</scope>
    <source>
        <strain evidence="10 11">H53214</strain>
    </source>
</reference>
<organism evidence="10 11">
    <name type="scientific">Caloranaerobacter azorensis H53214</name>
    <dbReference type="NCBI Taxonomy" id="1156417"/>
    <lineage>
        <taxon>Bacteria</taxon>
        <taxon>Bacillati</taxon>
        <taxon>Bacillota</taxon>
        <taxon>Tissierellia</taxon>
        <taxon>Tissierellales</taxon>
        <taxon>Thermohalobacteraceae</taxon>
        <taxon>Caloranaerobacter</taxon>
    </lineage>
</organism>
<dbReference type="PANTHER" id="PTHR43470">
    <property type="entry name" value="PHOSPHATE TRANSPORT SYSTEM PERMEASE PROTEIN PSTA-RELATED"/>
    <property type="match status" value="1"/>
</dbReference>
<comment type="caution">
    <text evidence="10">The sequence shown here is derived from an EMBL/GenBank/DDBJ whole genome shotgun (WGS) entry which is preliminary data.</text>
</comment>
<evidence type="ECO:0000256" key="1">
    <source>
        <dbReference type="ARBA" id="ARBA00004651"/>
    </source>
</evidence>
<evidence type="ECO:0000256" key="8">
    <source>
        <dbReference type="RuleBase" id="RU363043"/>
    </source>
</evidence>
<feature type="transmembrane region" description="Helical" evidence="8">
    <location>
        <begin position="12"/>
        <end position="33"/>
    </location>
</feature>
<dbReference type="Proteomes" id="UP000029622">
    <property type="component" value="Unassembled WGS sequence"/>
</dbReference>
<dbReference type="GO" id="GO:0035435">
    <property type="term" value="P:phosphate ion transmembrane transport"/>
    <property type="evidence" value="ECO:0007669"/>
    <property type="project" value="InterPro"/>
</dbReference>
<evidence type="ECO:0000256" key="6">
    <source>
        <dbReference type="ARBA" id="ARBA00022989"/>
    </source>
</evidence>
<evidence type="ECO:0000256" key="3">
    <source>
        <dbReference type="ARBA" id="ARBA00022448"/>
    </source>
</evidence>
<dbReference type="STRING" id="1156417.Y919_05455"/>
<keyword evidence="7 8" id="KW-0472">Membrane</keyword>
<comment type="similarity">
    <text evidence="2 8">Belongs to the binding-protein-dependent transport system permease family. CysTW subfamily.</text>
</comment>
<dbReference type="GO" id="GO:0005315">
    <property type="term" value="F:phosphate transmembrane transporter activity"/>
    <property type="evidence" value="ECO:0007669"/>
    <property type="project" value="InterPro"/>
</dbReference>
<feature type="transmembrane region" description="Helical" evidence="8">
    <location>
        <begin position="111"/>
        <end position="131"/>
    </location>
</feature>
<dbReference type="PANTHER" id="PTHR43470:SF5">
    <property type="entry name" value="PHOSPHATE TRANSPORT SYSTEM PERMEASE PROTEIN PSTA"/>
    <property type="match status" value="1"/>
</dbReference>
<dbReference type="PROSITE" id="PS50928">
    <property type="entry name" value="ABC_TM1"/>
    <property type="match status" value="1"/>
</dbReference>
<protein>
    <recommendedName>
        <fullName evidence="8">Phosphate transport system permease protein PstA</fullName>
    </recommendedName>
</protein>
<dbReference type="Pfam" id="PF00528">
    <property type="entry name" value="BPD_transp_1"/>
    <property type="match status" value="1"/>
</dbReference>
<dbReference type="CDD" id="cd06261">
    <property type="entry name" value="TM_PBP2"/>
    <property type="match status" value="1"/>
</dbReference>
<dbReference type="InterPro" id="IPR035906">
    <property type="entry name" value="MetI-like_sf"/>
</dbReference>
<dbReference type="Gene3D" id="1.10.3720.10">
    <property type="entry name" value="MetI-like"/>
    <property type="match status" value="1"/>
</dbReference>
<keyword evidence="5 8" id="KW-0812">Transmembrane</keyword>
<keyword evidence="3" id="KW-0813">Transport</keyword>
<feature type="transmembrane region" description="Helical" evidence="8">
    <location>
        <begin position="137"/>
        <end position="160"/>
    </location>
</feature>
<keyword evidence="4 8" id="KW-1003">Cell membrane</keyword>
<dbReference type="InterPro" id="IPR005672">
    <property type="entry name" value="Phosphate_PstA"/>
</dbReference>
<proteinExistence type="inferred from homology"/>
<comment type="subcellular location">
    <subcellularLocation>
        <location evidence="1 8">Cell membrane</location>
        <topology evidence="1 8">Multi-pass membrane protein</topology>
    </subcellularLocation>
</comment>
<feature type="transmembrane region" description="Helical" evidence="8">
    <location>
        <begin position="250"/>
        <end position="275"/>
    </location>
</feature>
<evidence type="ECO:0000259" key="9">
    <source>
        <dbReference type="PROSITE" id="PS50928"/>
    </source>
</evidence>
<accession>A0A096BI86</accession>
<evidence type="ECO:0000313" key="11">
    <source>
        <dbReference type="Proteomes" id="UP000029622"/>
    </source>
</evidence>
<dbReference type="EMBL" id="AZTB01000021">
    <property type="protein sequence ID" value="KGG80552.1"/>
    <property type="molecule type" value="Genomic_DNA"/>
</dbReference>
<evidence type="ECO:0000256" key="5">
    <source>
        <dbReference type="ARBA" id="ARBA00022692"/>
    </source>
</evidence>
<dbReference type="GO" id="GO:0005886">
    <property type="term" value="C:plasma membrane"/>
    <property type="evidence" value="ECO:0007669"/>
    <property type="project" value="UniProtKB-SubCell"/>
</dbReference>
<sequence>MTNLQKRKLQDKIFHILVLSATLFGLVVLVILLKEILNDGLKWINIDFFRNFASRFPRKSGIKAPLFGSLWIIGLTALFAFPIGVGSALYLEEYLPKNWLTNLIQVNISNLAGVPSIVFGILGLGIFVNTLGFGRSILSGALTLALLILPVIIVSAQEAIKSVPKELKQGAYALGCTKWQMITGVLLPYAMPGILTGTILAIARALGETAPLLMVGAVTFIAYTPEGIFDSFTTLPMQIYSWTSRPKVDFHHIAAAAIIVLLILLLGINSLAIYLRNRYQSRMSR</sequence>
<feature type="transmembrane region" description="Helical" evidence="8">
    <location>
        <begin position="181"/>
        <end position="203"/>
    </location>
</feature>
<dbReference type="RefSeq" id="WP_035163098.1">
    <property type="nucleotide sequence ID" value="NZ_AZTB01000021.1"/>
</dbReference>
<dbReference type="NCBIfam" id="TIGR00974">
    <property type="entry name" value="3a0107s02c"/>
    <property type="match status" value="1"/>
</dbReference>
<dbReference type="InterPro" id="IPR000515">
    <property type="entry name" value="MetI-like"/>
</dbReference>
<name>A0A096BI86_9FIRM</name>
<evidence type="ECO:0000256" key="4">
    <source>
        <dbReference type="ARBA" id="ARBA00022475"/>
    </source>
</evidence>
<dbReference type="AlphaFoldDB" id="A0A096BI86"/>
<dbReference type="SUPFAM" id="SSF161098">
    <property type="entry name" value="MetI-like"/>
    <property type="match status" value="1"/>
</dbReference>
<evidence type="ECO:0000256" key="7">
    <source>
        <dbReference type="ARBA" id="ARBA00023136"/>
    </source>
</evidence>